<feature type="domain" description="Complex 1 LYR protein" evidence="17">
    <location>
        <begin position="18"/>
        <end position="74"/>
    </location>
</feature>
<feature type="region of interest" description="Disordered" evidence="16">
    <location>
        <begin position="139"/>
        <end position="167"/>
    </location>
</feature>
<evidence type="ECO:0000256" key="11">
    <source>
        <dbReference type="ARBA" id="ARBA00022990"/>
    </source>
</evidence>
<evidence type="ECO:0000259" key="17">
    <source>
        <dbReference type="Pfam" id="PF05347"/>
    </source>
</evidence>
<comment type="similarity">
    <text evidence="3">Belongs to the complex I LYR family.</text>
</comment>
<dbReference type="Proteomes" id="UP001142055">
    <property type="component" value="Chromosome 2"/>
</dbReference>
<keyword evidence="13" id="KW-0472">Membrane</keyword>
<comment type="subunit">
    <text evidence="4">Mammalian complex I is composed of 45 different subunits.</text>
</comment>
<dbReference type="OMA" id="YRAVQMR"/>
<dbReference type="InterPro" id="IPR045292">
    <property type="entry name" value="Complex1_LYR_NDUFB9_LYRM3"/>
</dbReference>
<evidence type="ECO:0000256" key="2">
    <source>
        <dbReference type="ARBA" id="ARBA00004443"/>
    </source>
</evidence>
<dbReference type="InterPro" id="IPR008011">
    <property type="entry name" value="Complex1_LYR_dom"/>
</dbReference>
<dbReference type="AlphaFoldDB" id="A0A9Q0RN79"/>
<keyword evidence="8" id="KW-0679">Respiratory chain</keyword>
<organism evidence="18 19">
    <name type="scientific">Blomia tropicalis</name>
    <name type="common">Mite</name>
    <dbReference type="NCBI Taxonomy" id="40697"/>
    <lineage>
        <taxon>Eukaryota</taxon>
        <taxon>Metazoa</taxon>
        <taxon>Ecdysozoa</taxon>
        <taxon>Arthropoda</taxon>
        <taxon>Chelicerata</taxon>
        <taxon>Arachnida</taxon>
        <taxon>Acari</taxon>
        <taxon>Acariformes</taxon>
        <taxon>Sarcoptiformes</taxon>
        <taxon>Astigmata</taxon>
        <taxon>Glycyphagoidea</taxon>
        <taxon>Echimyopodidae</taxon>
        <taxon>Blomia</taxon>
    </lineage>
</organism>
<dbReference type="CDD" id="cd20263">
    <property type="entry name" value="Complex1_LYR_NDUFB9_LYRM3"/>
    <property type="match status" value="1"/>
</dbReference>
<dbReference type="Pfam" id="PF05347">
    <property type="entry name" value="Complex1_LYR"/>
    <property type="match status" value="1"/>
</dbReference>
<keyword evidence="9" id="KW-0999">Mitochondrion inner membrane</keyword>
<dbReference type="InterPro" id="IPR033034">
    <property type="entry name" value="NDUFB9"/>
</dbReference>
<evidence type="ECO:0000256" key="6">
    <source>
        <dbReference type="ARBA" id="ARBA00022448"/>
    </source>
</evidence>
<comment type="caution">
    <text evidence="18">The sequence shown here is derived from an EMBL/GenBank/DDBJ whole genome shotgun (WGS) entry which is preliminary data.</text>
</comment>
<keyword evidence="12" id="KW-0496">Mitochondrion</keyword>
<evidence type="ECO:0000256" key="7">
    <source>
        <dbReference type="ARBA" id="ARBA00022553"/>
    </source>
</evidence>
<proteinExistence type="inferred from homology"/>
<evidence type="ECO:0000256" key="5">
    <source>
        <dbReference type="ARBA" id="ARBA00018684"/>
    </source>
</evidence>
<evidence type="ECO:0000256" key="13">
    <source>
        <dbReference type="ARBA" id="ARBA00023136"/>
    </source>
</evidence>
<keyword evidence="6" id="KW-0813">Transport</keyword>
<evidence type="ECO:0000256" key="9">
    <source>
        <dbReference type="ARBA" id="ARBA00022792"/>
    </source>
</evidence>
<dbReference type="GO" id="GO:0005743">
    <property type="term" value="C:mitochondrial inner membrane"/>
    <property type="evidence" value="ECO:0007669"/>
    <property type="project" value="UniProtKB-SubCell"/>
</dbReference>
<accession>A0A9Q0RN79</accession>
<comment type="function">
    <text evidence="1">Accessory subunit of the mitochondrial membrane respiratory chain NADH dehydrogenase (Complex I), that is believed to be not involved in catalysis. Complex I functions in the transfer of electrons from NADH to the respiratory chain. The immediate electron acceptor for the enzyme is believed to be ubiquinone.</text>
</comment>
<sequence>MAEVASYLKRDFASHTRRVQDLFKRIVRNECSFYRDKADMKYQLAIIRAEFEKHRNVKDLRVAKMLMEEAEHKLFLHRHPAPIKFMWSPGGLMFEREHKFSDCHLDIWHPMEKAQYPYYFERREQLKKEYVEAWEKGNHATASVSQPAKDPNKPDKPRLLWSSETLK</sequence>
<gene>
    <name evidence="18" type="ORF">RDWZM_006273</name>
</gene>
<evidence type="ECO:0000256" key="15">
    <source>
        <dbReference type="ARBA" id="ARBA00032528"/>
    </source>
</evidence>
<dbReference type="EMBL" id="JAPWDV010000002">
    <property type="protein sequence ID" value="KAJ6220461.1"/>
    <property type="molecule type" value="Genomic_DNA"/>
</dbReference>
<evidence type="ECO:0000256" key="16">
    <source>
        <dbReference type="SAM" id="MobiDB-lite"/>
    </source>
</evidence>
<keyword evidence="19" id="KW-1185">Reference proteome</keyword>
<keyword evidence="7" id="KW-0597">Phosphoprotein</keyword>
<evidence type="ECO:0000256" key="10">
    <source>
        <dbReference type="ARBA" id="ARBA00022982"/>
    </source>
</evidence>
<dbReference type="PANTHER" id="PTHR12868:SF0">
    <property type="entry name" value="NADH DEHYDROGENASE [UBIQUINONE] 1 BETA SUBCOMPLEX SUBUNIT 9"/>
    <property type="match status" value="1"/>
</dbReference>
<keyword evidence="11" id="KW-0007">Acetylation</keyword>
<dbReference type="GO" id="GO:0006120">
    <property type="term" value="P:mitochondrial electron transport, NADH to ubiquinone"/>
    <property type="evidence" value="ECO:0007669"/>
    <property type="project" value="InterPro"/>
</dbReference>
<evidence type="ECO:0000256" key="3">
    <source>
        <dbReference type="ARBA" id="ARBA00009508"/>
    </source>
</evidence>
<evidence type="ECO:0000256" key="1">
    <source>
        <dbReference type="ARBA" id="ARBA00002920"/>
    </source>
</evidence>
<evidence type="ECO:0000313" key="19">
    <source>
        <dbReference type="Proteomes" id="UP001142055"/>
    </source>
</evidence>
<reference evidence="18" key="1">
    <citation type="submission" date="2022-12" db="EMBL/GenBank/DDBJ databases">
        <title>Genome assemblies of Blomia tropicalis.</title>
        <authorList>
            <person name="Cui Y."/>
        </authorList>
    </citation>
    <scope>NUCLEOTIDE SEQUENCE</scope>
    <source>
        <tissue evidence="18">Adult mites</tissue>
    </source>
</reference>
<name>A0A9Q0RN79_BLOTA</name>
<evidence type="ECO:0000256" key="4">
    <source>
        <dbReference type="ARBA" id="ARBA00011790"/>
    </source>
</evidence>
<evidence type="ECO:0000256" key="14">
    <source>
        <dbReference type="ARBA" id="ARBA00030192"/>
    </source>
</evidence>
<keyword evidence="10" id="KW-0249">Electron transport</keyword>
<evidence type="ECO:0000256" key="8">
    <source>
        <dbReference type="ARBA" id="ARBA00022660"/>
    </source>
</evidence>
<dbReference type="PANTHER" id="PTHR12868">
    <property type="entry name" value="NADH-UBIQUINONE OXIDOREDUCTASE B22 SUBUNIT"/>
    <property type="match status" value="1"/>
</dbReference>
<evidence type="ECO:0000256" key="12">
    <source>
        <dbReference type="ARBA" id="ARBA00023128"/>
    </source>
</evidence>
<protein>
    <recommendedName>
        <fullName evidence="5">NADH dehydrogenase [ubiquinone] 1 beta subcomplex subunit 9</fullName>
    </recommendedName>
    <alternativeName>
        <fullName evidence="14">Complex I-B22</fullName>
    </alternativeName>
    <alternativeName>
        <fullName evidence="15">NADH-ubiquinone oxidoreductase B22 subunit</fullName>
    </alternativeName>
</protein>
<comment type="subcellular location">
    <subcellularLocation>
        <location evidence="2">Mitochondrion inner membrane</location>
        <topology evidence="2">Peripheral membrane protein</topology>
        <orientation evidence="2">Matrix side</orientation>
    </subcellularLocation>
</comment>
<evidence type="ECO:0000313" key="18">
    <source>
        <dbReference type="EMBL" id="KAJ6220461.1"/>
    </source>
</evidence>